<gene>
    <name evidence="1" type="ORF">I4F81_011360</name>
</gene>
<sequence>MVSARRRVPSVAAAAAVTAAAAAATAALLVVPAPTAAADLSPAAGADAVADAVLGRMDRTADPCVDAVQWACGGWAATAKIPPSTTRVGPYFSDVRDRVVAGLDRVLSSPAEAATPAGALYAACARTTASGGGAAARAAGMAMLGRFAPALAAITVDGTMAAVVGAVATLHSNGGGLPLVDWGVSNSRVKYPEMVLKAYRPDLGMSTAGFRADTPVGRTINAAYRTMLVELVTLAGEAGLLPIGPDAPAAGGWATAKEAAAAVYAFEERIQTWMTAGYEAWRRATDQPRYNFLDVATHPDTKLVADLLNAWGVTPPGGKVIVKYPVYFREAAAWLNSAVVADAAGDGRRSLRAYLALTATRSLAAADVLGPDAAAAYWRYKQEAKGTRAPPDVKTRCVKRVGDLLPWGVGDAFVRHFFDDAQTKAATQMVDAIQAAYPKLIAGAKWLDAETRAAASAKFAALTFNVAHFPRNPTDTYDDVVASADDYPGSWASAARHAWRVDWARLVAPRAEREPHMASWETNAQYSSSRNEYTIPAGLLQSPFFDLDAPAALSYGSAGHIIGHEVTHSFDNRNRRYDERGERRDWWSAASAAAYKKKTDCFSRLYDTYRPPSLGGNVTVDGSLTLPENLADAGGLASAAIAWEAAVAAGRTGAANARLEKEFTPQQLFYLGYAQTYCRKRTPRSLRERLSTNRHAPGRFRLQGGLSQHPGFAAAFSCAPGTPYNPPKRCSLW</sequence>
<accession>A0ACC3CGC6</accession>
<evidence type="ECO:0000313" key="2">
    <source>
        <dbReference type="Proteomes" id="UP000798662"/>
    </source>
</evidence>
<comment type="caution">
    <text evidence="1">The sequence shown here is derived from an EMBL/GenBank/DDBJ whole genome shotgun (WGS) entry which is preliminary data.</text>
</comment>
<reference evidence="1" key="1">
    <citation type="submission" date="2019-11" db="EMBL/GenBank/DDBJ databases">
        <title>Nori genome reveals adaptations in red seaweeds to the harsh intertidal environment.</title>
        <authorList>
            <person name="Wang D."/>
            <person name="Mao Y."/>
        </authorList>
    </citation>
    <scope>NUCLEOTIDE SEQUENCE</scope>
    <source>
        <tissue evidence="1">Gametophyte</tissue>
    </source>
</reference>
<name>A0ACC3CGC6_PYRYE</name>
<dbReference type="Proteomes" id="UP000798662">
    <property type="component" value="Chromosome 3"/>
</dbReference>
<organism evidence="1 2">
    <name type="scientific">Pyropia yezoensis</name>
    <name type="common">Susabi-nori</name>
    <name type="synonym">Porphyra yezoensis</name>
    <dbReference type="NCBI Taxonomy" id="2788"/>
    <lineage>
        <taxon>Eukaryota</taxon>
        <taxon>Rhodophyta</taxon>
        <taxon>Bangiophyceae</taxon>
        <taxon>Bangiales</taxon>
        <taxon>Bangiaceae</taxon>
        <taxon>Pyropia</taxon>
    </lineage>
</organism>
<dbReference type="EMBL" id="CM020620">
    <property type="protein sequence ID" value="KAK1868878.1"/>
    <property type="molecule type" value="Genomic_DNA"/>
</dbReference>
<protein>
    <submittedName>
        <fullName evidence="1">Uncharacterized protein</fullName>
    </submittedName>
</protein>
<keyword evidence="2" id="KW-1185">Reference proteome</keyword>
<evidence type="ECO:0000313" key="1">
    <source>
        <dbReference type="EMBL" id="KAK1868878.1"/>
    </source>
</evidence>
<proteinExistence type="predicted"/>